<dbReference type="RefSeq" id="XP_040757734.1">
    <property type="nucleotide sequence ID" value="XM_040903033.1"/>
</dbReference>
<evidence type="ECO:0000313" key="3">
    <source>
        <dbReference type="Proteomes" id="UP000076871"/>
    </source>
</evidence>
<organism evidence="2 3">
    <name type="scientific">Laetiporus sulphureus 93-53</name>
    <dbReference type="NCBI Taxonomy" id="1314785"/>
    <lineage>
        <taxon>Eukaryota</taxon>
        <taxon>Fungi</taxon>
        <taxon>Dikarya</taxon>
        <taxon>Basidiomycota</taxon>
        <taxon>Agaricomycotina</taxon>
        <taxon>Agaricomycetes</taxon>
        <taxon>Polyporales</taxon>
        <taxon>Laetiporus</taxon>
    </lineage>
</organism>
<reference evidence="2 3" key="1">
    <citation type="journal article" date="2016" name="Mol. Biol. Evol.">
        <title>Comparative Genomics of Early-Diverging Mushroom-Forming Fungi Provides Insights into the Origins of Lignocellulose Decay Capabilities.</title>
        <authorList>
            <person name="Nagy L.G."/>
            <person name="Riley R."/>
            <person name="Tritt A."/>
            <person name="Adam C."/>
            <person name="Daum C."/>
            <person name="Floudas D."/>
            <person name="Sun H."/>
            <person name="Yadav J.S."/>
            <person name="Pangilinan J."/>
            <person name="Larsson K.H."/>
            <person name="Matsuura K."/>
            <person name="Barry K."/>
            <person name="Labutti K."/>
            <person name="Kuo R."/>
            <person name="Ohm R.A."/>
            <person name="Bhattacharya S.S."/>
            <person name="Shirouzu T."/>
            <person name="Yoshinaga Y."/>
            <person name="Martin F.M."/>
            <person name="Grigoriev I.V."/>
            <person name="Hibbett D.S."/>
        </authorList>
    </citation>
    <scope>NUCLEOTIDE SEQUENCE [LARGE SCALE GENOMIC DNA]</scope>
    <source>
        <strain evidence="2 3">93-53</strain>
    </source>
</reference>
<evidence type="ECO:0000256" key="1">
    <source>
        <dbReference type="SAM" id="MobiDB-lite"/>
    </source>
</evidence>
<gene>
    <name evidence="2" type="ORF">LAESUDRAFT_578363</name>
</gene>
<evidence type="ECO:0000313" key="2">
    <source>
        <dbReference type="EMBL" id="KZS99993.1"/>
    </source>
</evidence>
<feature type="region of interest" description="Disordered" evidence="1">
    <location>
        <begin position="84"/>
        <end position="108"/>
    </location>
</feature>
<name>A0A165B0E7_9APHY</name>
<dbReference type="EMBL" id="KV427702">
    <property type="protein sequence ID" value="KZS99993.1"/>
    <property type="molecule type" value="Genomic_DNA"/>
</dbReference>
<protein>
    <submittedName>
        <fullName evidence="2">Uncharacterized protein</fullName>
    </submittedName>
</protein>
<dbReference type="InParanoid" id="A0A165B0E7"/>
<dbReference type="AlphaFoldDB" id="A0A165B0E7"/>
<accession>A0A165B0E7</accession>
<dbReference type="Proteomes" id="UP000076871">
    <property type="component" value="Unassembled WGS sequence"/>
</dbReference>
<keyword evidence="3" id="KW-1185">Reference proteome</keyword>
<proteinExistence type="predicted"/>
<feature type="compositionally biased region" description="Basic and acidic residues" evidence="1">
    <location>
        <begin position="85"/>
        <end position="108"/>
    </location>
</feature>
<dbReference type="GeneID" id="63820064"/>
<sequence length="124" mass="13993">MCVPEESASGWAHVIWLTRTSHCGHTGHTRMLPLFCRLRLVRSNGIVSCKTFAIHESPSAPTEGCILKLVETVGSSRPTALSVERAQRVGRDERQATAETRRRRYLETERASTEGWKRHISTHL</sequence>